<comment type="subunit">
    <text evidence="12">The complex is composed of two ATP-binding proteins (OpuCA), two transmembrane proteins (OpuCB and OpuCD) and a solute-binding protein (OpuCC).</text>
</comment>
<dbReference type="FunFam" id="3.40.50.300:FF:000425">
    <property type="entry name" value="Probable ABC transporter, ATP-binding subunit"/>
    <property type="match status" value="1"/>
</dbReference>
<dbReference type="SUPFAM" id="SSF50331">
    <property type="entry name" value="MOP-like"/>
    <property type="match status" value="1"/>
</dbReference>
<dbReference type="GO" id="GO:0015408">
    <property type="term" value="F:ABC-type ferric iron transporter activity"/>
    <property type="evidence" value="ECO:0007669"/>
    <property type="project" value="InterPro"/>
</dbReference>
<protein>
    <recommendedName>
        <fullName evidence="14">Carnitine transport ATP-binding protein OpuCA</fullName>
        <ecNumber evidence="13">7.6.2.9</ecNumber>
    </recommendedName>
</protein>
<evidence type="ECO:0000256" key="9">
    <source>
        <dbReference type="ARBA" id="ARBA00023065"/>
    </source>
</evidence>
<dbReference type="InterPro" id="IPR003593">
    <property type="entry name" value="AAA+_ATPase"/>
</dbReference>
<evidence type="ECO:0000256" key="3">
    <source>
        <dbReference type="ARBA" id="ARBA00022496"/>
    </source>
</evidence>
<dbReference type="PANTHER" id="PTHR42781:SF1">
    <property type="entry name" value="THIAMINE IMPORT ATP-BINDING PROTEIN THIQ"/>
    <property type="match status" value="1"/>
</dbReference>
<proteinExistence type="predicted"/>
<dbReference type="PROSITE" id="PS50893">
    <property type="entry name" value="ABC_TRANSPORTER_2"/>
    <property type="match status" value="1"/>
</dbReference>
<dbReference type="EMBL" id="BMGR01000005">
    <property type="protein sequence ID" value="GGG00815.1"/>
    <property type="molecule type" value="Genomic_DNA"/>
</dbReference>
<keyword evidence="6 16" id="KW-0067">ATP-binding</keyword>
<organism evidence="16 17">
    <name type="scientific">Paenibacillus abyssi</name>
    <dbReference type="NCBI Taxonomy" id="1340531"/>
    <lineage>
        <taxon>Bacteria</taxon>
        <taxon>Bacillati</taxon>
        <taxon>Bacillota</taxon>
        <taxon>Bacilli</taxon>
        <taxon>Bacillales</taxon>
        <taxon>Paenibacillaceae</taxon>
        <taxon>Paenibacillus</taxon>
    </lineage>
</organism>
<dbReference type="PANTHER" id="PTHR42781">
    <property type="entry name" value="SPERMIDINE/PUTRESCINE IMPORT ATP-BINDING PROTEIN POTA"/>
    <property type="match status" value="1"/>
</dbReference>
<evidence type="ECO:0000256" key="7">
    <source>
        <dbReference type="ARBA" id="ARBA00022967"/>
    </source>
</evidence>
<accession>A0A917CV84</accession>
<name>A0A917CV84_9BACL</name>
<dbReference type="InterPro" id="IPR003439">
    <property type="entry name" value="ABC_transporter-like_ATP-bd"/>
</dbReference>
<evidence type="ECO:0000256" key="4">
    <source>
        <dbReference type="ARBA" id="ARBA00022519"/>
    </source>
</evidence>
<keyword evidence="1" id="KW-0813">Transport</keyword>
<dbReference type="Gene3D" id="2.40.50.140">
    <property type="entry name" value="Nucleic acid-binding proteins"/>
    <property type="match status" value="1"/>
</dbReference>
<evidence type="ECO:0000256" key="6">
    <source>
        <dbReference type="ARBA" id="ARBA00022840"/>
    </source>
</evidence>
<reference evidence="16" key="1">
    <citation type="journal article" date="2014" name="Int. J. Syst. Evol. Microbiol.">
        <title>Complete genome sequence of Corynebacterium casei LMG S-19264T (=DSM 44701T), isolated from a smear-ripened cheese.</title>
        <authorList>
            <consortium name="US DOE Joint Genome Institute (JGI-PGF)"/>
            <person name="Walter F."/>
            <person name="Albersmeier A."/>
            <person name="Kalinowski J."/>
            <person name="Ruckert C."/>
        </authorList>
    </citation>
    <scope>NUCLEOTIDE SEQUENCE</scope>
    <source>
        <strain evidence="16">CGMCC 1.12987</strain>
    </source>
</reference>
<dbReference type="SUPFAM" id="SSF52540">
    <property type="entry name" value="P-loop containing nucleoside triphosphate hydrolases"/>
    <property type="match status" value="1"/>
</dbReference>
<dbReference type="Pfam" id="PF08402">
    <property type="entry name" value="TOBE_2"/>
    <property type="match status" value="1"/>
</dbReference>
<gene>
    <name evidence="16" type="ORF">GCM10010916_17410</name>
</gene>
<dbReference type="EC" id="7.6.2.9" evidence="13"/>
<dbReference type="GO" id="GO:0015418">
    <property type="term" value="F:ABC-type quaternary ammonium compound transporting activity"/>
    <property type="evidence" value="ECO:0007669"/>
    <property type="project" value="UniProtKB-EC"/>
</dbReference>
<keyword evidence="17" id="KW-1185">Reference proteome</keyword>
<keyword evidence="3" id="KW-0410">Iron transport</keyword>
<keyword evidence="5" id="KW-0547">Nucleotide-binding</keyword>
<dbReference type="InterPro" id="IPR008995">
    <property type="entry name" value="Mo/tungstate-bd_C_term_dom"/>
</dbReference>
<dbReference type="AlphaFoldDB" id="A0A917CV84"/>
<reference evidence="16" key="2">
    <citation type="submission" date="2020-09" db="EMBL/GenBank/DDBJ databases">
        <authorList>
            <person name="Sun Q."/>
            <person name="Zhou Y."/>
        </authorList>
    </citation>
    <scope>NUCLEOTIDE SEQUENCE</scope>
    <source>
        <strain evidence="16">CGMCC 1.12987</strain>
    </source>
</reference>
<dbReference type="Gene3D" id="2.40.50.100">
    <property type="match status" value="1"/>
</dbReference>
<dbReference type="Gene3D" id="3.40.50.300">
    <property type="entry name" value="P-loop containing nucleotide triphosphate hydrolases"/>
    <property type="match status" value="1"/>
</dbReference>
<dbReference type="InterPro" id="IPR013611">
    <property type="entry name" value="Transp-assoc_OB_typ2"/>
</dbReference>
<dbReference type="PROSITE" id="PS00211">
    <property type="entry name" value="ABC_TRANSPORTER_1"/>
    <property type="match status" value="1"/>
</dbReference>
<keyword evidence="8" id="KW-0408">Iron</keyword>
<evidence type="ECO:0000256" key="2">
    <source>
        <dbReference type="ARBA" id="ARBA00022475"/>
    </source>
</evidence>
<dbReference type="GO" id="GO:0043190">
    <property type="term" value="C:ATP-binding cassette (ABC) transporter complex"/>
    <property type="evidence" value="ECO:0007669"/>
    <property type="project" value="InterPro"/>
</dbReference>
<evidence type="ECO:0000256" key="8">
    <source>
        <dbReference type="ARBA" id="ARBA00023004"/>
    </source>
</evidence>
<dbReference type="InterPro" id="IPR027417">
    <property type="entry name" value="P-loop_NTPase"/>
</dbReference>
<keyword evidence="2" id="KW-1003">Cell membrane</keyword>
<evidence type="ECO:0000256" key="5">
    <source>
        <dbReference type="ARBA" id="ARBA00022741"/>
    </source>
</evidence>
<evidence type="ECO:0000256" key="14">
    <source>
        <dbReference type="ARBA" id="ARBA00070305"/>
    </source>
</evidence>
<evidence type="ECO:0000256" key="12">
    <source>
        <dbReference type="ARBA" id="ARBA00063934"/>
    </source>
</evidence>
<dbReference type="InterPro" id="IPR015853">
    <property type="entry name" value="ABC_transpr_FbpC"/>
</dbReference>
<evidence type="ECO:0000256" key="10">
    <source>
        <dbReference type="ARBA" id="ARBA00023136"/>
    </source>
</evidence>
<feature type="domain" description="ABC transporter" evidence="15">
    <location>
        <begin position="4"/>
        <end position="238"/>
    </location>
</feature>
<keyword evidence="7" id="KW-1278">Translocase</keyword>
<dbReference type="RefSeq" id="WP_188530681.1">
    <property type="nucleotide sequence ID" value="NZ_BMGR01000005.1"/>
</dbReference>
<keyword evidence="10" id="KW-0472">Membrane</keyword>
<dbReference type="Pfam" id="PF00005">
    <property type="entry name" value="ABC_tran"/>
    <property type="match status" value="1"/>
</dbReference>
<dbReference type="CDD" id="cd03259">
    <property type="entry name" value="ABC_Carb_Solutes_like"/>
    <property type="match status" value="1"/>
</dbReference>
<evidence type="ECO:0000259" key="15">
    <source>
        <dbReference type="PROSITE" id="PS50893"/>
    </source>
</evidence>
<evidence type="ECO:0000313" key="16">
    <source>
        <dbReference type="EMBL" id="GGG00815.1"/>
    </source>
</evidence>
<evidence type="ECO:0000256" key="13">
    <source>
        <dbReference type="ARBA" id="ARBA00066388"/>
    </source>
</evidence>
<dbReference type="InterPro" id="IPR017871">
    <property type="entry name" value="ABC_transporter-like_CS"/>
</dbReference>
<dbReference type="InterPro" id="IPR012340">
    <property type="entry name" value="NA-bd_OB-fold"/>
</dbReference>
<comment type="catalytic activity">
    <reaction evidence="11">
        <text>a quaternary ammonium(out) + ATP + H2O = a quaternary ammonium(in) + ADP + phosphate + H(+)</text>
        <dbReference type="Rhea" id="RHEA:11036"/>
        <dbReference type="ChEBI" id="CHEBI:15377"/>
        <dbReference type="ChEBI" id="CHEBI:15378"/>
        <dbReference type="ChEBI" id="CHEBI:30616"/>
        <dbReference type="ChEBI" id="CHEBI:35267"/>
        <dbReference type="ChEBI" id="CHEBI:43474"/>
        <dbReference type="ChEBI" id="CHEBI:456216"/>
        <dbReference type="EC" id="7.6.2.9"/>
    </reaction>
</comment>
<dbReference type="Proteomes" id="UP000644756">
    <property type="component" value="Unassembled WGS sequence"/>
</dbReference>
<dbReference type="GO" id="GO:0005524">
    <property type="term" value="F:ATP binding"/>
    <property type="evidence" value="ECO:0007669"/>
    <property type="project" value="UniProtKB-KW"/>
</dbReference>
<comment type="caution">
    <text evidence="16">The sequence shown here is derived from an EMBL/GenBank/DDBJ whole genome shotgun (WGS) entry which is preliminary data.</text>
</comment>
<evidence type="ECO:0000313" key="17">
    <source>
        <dbReference type="Proteomes" id="UP000644756"/>
    </source>
</evidence>
<dbReference type="SMART" id="SM00382">
    <property type="entry name" value="AAA"/>
    <property type="match status" value="1"/>
</dbReference>
<dbReference type="GO" id="GO:0016887">
    <property type="term" value="F:ATP hydrolysis activity"/>
    <property type="evidence" value="ECO:0007669"/>
    <property type="project" value="InterPro"/>
</dbReference>
<evidence type="ECO:0000256" key="11">
    <source>
        <dbReference type="ARBA" id="ARBA00052482"/>
    </source>
</evidence>
<keyword evidence="9" id="KW-0406">Ion transport</keyword>
<dbReference type="InterPro" id="IPR050093">
    <property type="entry name" value="ABC_SmlMolc_Importer"/>
</dbReference>
<sequence>MSYLQMHDITKQFHDGSKPAVMKFELEMNKGEIVSFLGPSGCGKTTTLRMIAGFERPSSGKITIENELICDNHFSLPPEKRGIGMVFQDYALFPHLSVIKNVMFGLHKWGGKEKKMRAEEVLEIVGLLDFADRYPHELSGGQQQRVALARAMAPNPRLILLDEPFSNLDVKLRERMRFELKQILYRAKMTAILVTHDQKDAFAVSDRVVVMNAGEIQQIAEPRSLYRCPKNCFVAEFLGKTNLLTGKLDADLKHVFTGIGKICLPVHTTQQEDQVMLSIRPEGCRIKSDGKFNGSVEGITYCGEYQEVLVRLNTQENNDQLMVIHAQVEENLQVGDTVYFDITPELVALVEAV</sequence>
<evidence type="ECO:0000256" key="1">
    <source>
        <dbReference type="ARBA" id="ARBA00022448"/>
    </source>
</evidence>
<keyword evidence="4" id="KW-0997">Cell inner membrane</keyword>